<name>A0A918PY82_9BACT</name>
<gene>
    <name evidence="5" type="ORF">GCM10007049_18560</name>
</gene>
<sequence>MIKSECSELLADLIFTKNNFHLKIYHTMKKVLVLMTAVLLAACSGENKNTQSAGIAGLSTQEESTMQDEQSFYDFKVEDIDGNLVDFSKYKGKKVLIVNVASKCGYTPQYEGLQELNEKYGDKIAILGFPANNFGGQEPGTNDDIKKFCTGNYGVTFPMFQKVSVKGVDKHPLYRWLSDKDLNGWNNEEPTWNFCKYYIDENGELKKFFQSSVKPMDEEIISVIES</sequence>
<dbReference type="InterPro" id="IPR000889">
    <property type="entry name" value="Glutathione_peroxidase"/>
</dbReference>
<comment type="caution">
    <text evidence="5">The sequence shown here is derived from an EMBL/GenBank/DDBJ whole genome shotgun (WGS) entry which is preliminary data.</text>
</comment>
<organism evidence="5 6">
    <name type="scientific">Echinicola pacifica</name>
    <dbReference type="NCBI Taxonomy" id="346377"/>
    <lineage>
        <taxon>Bacteria</taxon>
        <taxon>Pseudomonadati</taxon>
        <taxon>Bacteroidota</taxon>
        <taxon>Cytophagia</taxon>
        <taxon>Cytophagales</taxon>
        <taxon>Cyclobacteriaceae</taxon>
        <taxon>Echinicola</taxon>
    </lineage>
</organism>
<dbReference type="InterPro" id="IPR036249">
    <property type="entry name" value="Thioredoxin-like_sf"/>
</dbReference>
<reference evidence="5" key="2">
    <citation type="submission" date="2020-09" db="EMBL/GenBank/DDBJ databases">
        <authorList>
            <person name="Sun Q."/>
            <person name="Kim S."/>
        </authorList>
    </citation>
    <scope>NUCLEOTIDE SEQUENCE</scope>
    <source>
        <strain evidence="5">KCTC 12368</strain>
    </source>
</reference>
<evidence type="ECO:0000256" key="3">
    <source>
        <dbReference type="ARBA" id="ARBA00023002"/>
    </source>
</evidence>
<protein>
    <recommendedName>
        <fullName evidence="4">Glutathione peroxidase</fullName>
    </recommendedName>
</protein>
<evidence type="ECO:0000313" key="6">
    <source>
        <dbReference type="Proteomes" id="UP000619457"/>
    </source>
</evidence>
<keyword evidence="2 4" id="KW-0575">Peroxidase</keyword>
<dbReference type="EMBL" id="BMWX01000003">
    <property type="protein sequence ID" value="GGZ26221.1"/>
    <property type="molecule type" value="Genomic_DNA"/>
</dbReference>
<dbReference type="Gene3D" id="3.40.30.10">
    <property type="entry name" value="Glutaredoxin"/>
    <property type="match status" value="1"/>
</dbReference>
<dbReference type="SUPFAM" id="SSF52833">
    <property type="entry name" value="Thioredoxin-like"/>
    <property type="match status" value="1"/>
</dbReference>
<evidence type="ECO:0000256" key="1">
    <source>
        <dbReference type="ARBA" id="ARBA00006926"/>
    </source>
</evidence>
<dbReference type="PANTHER" id="PTHR11592:SF134">
    <property type="entry name" value="PHOSPHOLIPID HYDROPEROXIDE GLUTATHIONE PEROXIDASE"/>
    <property type="match status" value="1"/>
</dbReference>
<dbReference type="AlphaFoldDB" id="A0A918PY82"/>
<keyword evidence="6" id="KW-1185">Reference proteome</keyword>
<dbReference type="PROSITE" id="PS00460">
    <property type="entry name" value="GLUTATHIONE_PEROXID_1"/>
    <property type="match status" value="1"/>
</dbReference>
<dbReference type="CDD" id="cd00340">
    <property type="entry name" value="GSH_Peroxidase"/>
    <property type="match status" value="1"/>
</dbReference>
<reference evidence="5" key="1">
    <citation type="journal article" date="2014" name="Int. J. Syst. Evol. Microbiol.">
        <title>Complete genome sequence of Corynebacterium casei LMG S-19264T (=DSM 44701T), isolated from a smear-ripened cheese.</title>
        <authorList>
            <consortium name="US DOE Joint Genome Institute (JGI-PGF)"/>
            <person name="Walter F."/>
            <person name="Albersmeier A."/>
            <person name="Kalinowski J."/>
            <person name="Ruckert C."/>
        </authorList>
    </citation>
    <scope>NUCLEOTIDE SEQUENCE</scope>
    <source>
        <strain evidence="5">KCTC 12368</strain>
    </source>
</reference>
<keyword evidence="3 4" id="KW-0560">Oxidoreductase</keyword>
<evidence type="ECO:0000256" key="2">
    <source>
        <dbReference type="ARBA" id="ARBA00022559"/>
    </source>
</evidence>
<dbReference type="GO" id="GO:0004601">
    <property type="term" value="F:peroxidase activity"/>
    <property type="evidence" value="ECO:0007669"/>
    <property type="project" value="UniProtKB-KW"/>
</dbReference>
<evidence type="ECO:0000313" key="5">
    <source>
        <dbReference type="EMBL" id="GGZ26221.1"/>
    </source>
</evidence>
<dbReference type="GO" id="GO:0006979">
    <property type="term" value="P:response to oxidative stress"/>
    <property type="evidence" value="ECO:0007669"/>
    <property type="project" value="InterPro"/>
</dbReference>
<accession>A0A918PY82</accession>
<dbReference type="PANTHER" id="PTHR11592">
    <property type="entry name" value="GLUTATHIONE PEROXIDASE"/>
    <property type="match status" value="1"/>
</dbReference>
<dbReference type="FunFam" id="3.40.30.10:FF:000010">
    <property type="entry name" value="Glutathione peroxidase"/>
    <property type="match status" value="1"/>
</dbReference>
<dbReference type="Pfam" id="PF00255">
    <property type="entry name" value="GSHPx"/>
    <property type="match status" value="1"/>
</dbReference>
<dbReference type="PROSITE" id="PS51355">
    <property type="entry name" value="GLUTATHIONE_PEROXID_3"/>
    <property type="match status" value="1"/>
</dbReference>
<evidence type="ECO:0000256" key="4">
    <source>
        <dbReference type="RuleBase" id="RU000499"/>
    </source>
</evidence>
<dbReference type="PRINTS" id="PR01011">
    <property type="entry name" value="GLUTPROXDASE"/>
</dbReference>
<dbReference type="InterPro" id="IPR029759">
    <property type="entry name" value="GPX_AS"/>
</dbReference>
<comment type="similarity">
    <text evidence="1 4">Belongs to the glutathione peroxidase family.</text>
</comment>
<proteinExistence type="inferred from homology"/>
<dbReference type="Proteomes" id="UP000619457">
    <property type="component" value="Unassembled WGS sequence"/>
</dbReference>